<keyword evidence="7 8" id="KW-0472">Membrane</keyword>
<evidence type="ECO:0000256" key="5">
    <source>
        <dbReference type="ARBA" id="ARBA00022777"/>
    </source>
</evidence>
<dbReference type="AlphaFoldDB" id="A0A6J6NAU6"/>
<keyword evidence="6 8" id="KW-1133">Transmembrane helix</keyword>
<dbReference type="PANTHER" id="PTHR24421:SF37">
    <property type="entry name" value="SENSOR HISTIDINE KINASE NARS"/>
    <property type="match status" value="1"/>
</dbReference>
<dbReference type="InterPro" id="IPR036890">
    <property type="entry name" value="HATPase_C_sf"/>
</dbReference>
<feature type="transmembrane region" description="Helical" evidence="8">
    <location>
        <begin position="533"/>
        <end position="552"/>
    </location>
</feature>
<dbReference type="Gene3D" id="3.30.565.10">
    <property type="entry name" value="Histidine kinase-like ATPase, C-terminal domain"/>
    <property type="match status" value="1"/>
</dbReference>
<proteinExistence type="predicted"/>
<dbReference type="CDD" id="cd16917">
    <property type="entry name" value="HATPase_UhpB-NarQ-NarX-like"/>
    <property type="match status" value="1"/>
</dbReference>
<comment type="subcellular location">
    <subcellularLocation>
        <location evidence="1">Cell membrane</location>
        <topology evidence="1">Multi-pass membrane protein</topology>
    </subcellularLocation>
</comment>
<dbReference type="Pfam" id="PF02518">
    <property type="entry name" value="HATPase_c"/>
    <property type="match status" value="1"/>
</dbReference>
<dbReference type="PANTHER" id="PTHR24421">
    <property type="entry name" value="NITRATE/NITRITE SENSOR PROTEIN NARX-RELATED"/>
    <property type="match status" value="1"/>
</dbReference>
<feature type="transmembrane region" description="Helical" evidence="8">
    <location>
        <begin position="49"/>
        <end position="67"/>
    </location>
</feature>
<dbReference type="SUPFAM" id="SSF55874">
    <property type="entry name" value="ATPase domain of HSP90 chaperone/DNA topoisomerase II/histidine kinase"/>
    <property type="match status" value="1"/>
</dbReference>
<dbReference type="GO" id="GO:0005886">
    <property type="term" value="C:plasma membrane"/>
    <property type="evidence" value="ECO:0007669"/>
    <property type="project" value="UniProtKB-SubCell"/>
</dbReference>
<feature type="transmembrane region" description="Helical" evidence="8">
    <location>
        <begin position="505"/>
        <end position="521"/>
    </location>
</feature>
<protein>
    <submittedName>
        <fullName evidence="10">Unannotated protein</fullName>
    </submittedName>
</protein>
<reference evidence="10" key="1">
    <citation type="submission" date="2020-05" db="EMBL/GenBank/DDBJ databases">
        <authorList>
            <person name="Chiriac C."/>
            <person name="Salcher M."/>
            <person name="Ghai R."/>
            <person name="Kavagutti S V."/>
        </authorList>
    </citation>
    <scope>NUCLEOTIDE SEQUENCE</scope>
</reference>
<dbReference type="InterPro" id="IPR050482">
    <property type="entry name" value="Sensor_HK_TwoCompSys"/>
</dbReference>
<feature type="domain" description="Histidine kinase/HSP90-like ATPase" evidence="9">
    <location>
        <begin position="287"/>
        <end position="380"/>
    </location>
</feature>
<evidence type="ECO:0000256" key="6">
    <source>
        <dbReference type="ARBA" id="ARBA00022989"/>
    </source>
</evidence>
<evidence type="ECO:0000313" key="10">
    <source>
        <dbReference type="EMBL" id="CAB4683266.1"/>
    </source>
</evidence>
<feature type="transmembrane region" description="Helical" evidence="8">
    <location>
        <begin position="148"/>
        <end position="168"/>
    </location>
</feature>
<keyword evidence="5" id="KW-0418">Kinase</keyword>
<sequence length="760" mass="84794">MDIKRFWVAPAPTLAQRVEQVTNLASQVLVGLSVIGLLSIAIWRGDRNLAIIFLFALALVLLSYLLLGRRFAFLPVLLALWITYLAPLPGIGSPKIFIPVTFLSFMVALVPTFLLEALPATVVLLGTVSYEAWVVLNPTPGMNLVASLIHGFPIISLYHLALGLGFIVTRREAIANAHLIDEQEKESRELDEQAVILDTIRLDRQSMLQRLHETVLNTLGVIIRSTDASIPGISEHCGADLEVLDEWQRSDLPHDIQEIVDEAIQQVPTDRFEVKVFPGKVITLSDEISRRIGAILQELVANAVRHSQGNLIQISWRVIEETKIELVVRDNGIGFIQENSERLGLRVIVRENVDALHGQLILKSEAGIGTTVTIRVRLEADERAIARAHPSIIGTPHNTSLLAARGVFIFLLVAAPLLAQDSHYRNWLFILLVTTALFHLTFVTKRNVPRLWLQILGVFLAEGSLWCAWAGSDTFVSAKPTQWIANVAIISGLLLASSRQGLARWALLLLSFVPPFILWNITSDPEVQQLLKFPLLSGLICTPILFLATVLARQQSTQVRTRGETIRLAVLAEAQRAKLAISRLERWNSAVRNARELMTEVRDGIPVDDAIRHRAEVADSQLRAHLQIDPDEDGSFARLALELSDACSRRGKVLHVVVNEVSKSFEPIPYEVDNFVRALVNEMDSQGRLRIITLEDQEIMSLTSSLSGENTSLQMYQDQLKMSALSEWLYRDTTLSIELLSQSEIPEIWINISRPIKQTS</sequence>
<evidence type="ECO:0000256" key="7">
    <source>
        <dbReference type="ARBA" id="ARBA00023136"/>
    </source>
</evidence>
<feature type="transmembrane region" description="Helical" evidence="8">
    <location>
        <begin position="103"/>
        <end position="128"/>
    </location>
</feature>
<evidence type="ECO:0000256" key="3">
    <source>
        <dbReference type="ARBA" id="ARBA00022679"/>
    </source>
</evidence>
<name>A0A6J6NAU6_9ZZZZ</name>
<organism evidence="10">
    <name type="scientific">freshwater metagenome</name>
    <dbReference type="NCBI Taxonomy" id="449393"/>
    <lineage>
        <taxon>unclassified sequences</taxon>
        <taxon>metagenomes</taxon>
        <taxon>ecological metagenomes</taxon>
    </lineage>
</organism>
<keyword evidence="2" id="KW-1003">Cell membrane</keyword>
<evidence type="ECO:0000259" key="9">
    <source>
        <dbReference type="SMART" id="SM00387"/>
    </source>
</evidence>
<evidence type="ECO:0000256" key="2">
    <source>
        <dbReference type="ARBA" id="ARBA00022475"/>
    </source>
</evidence>
<dbReference type="GO" id="GO:0016301">
    <property type="term" value="F:kinase activity"/>
    <property type="evidence" value="ECO:0007669"/>
    <property type="project" value="UniProtKB-KW"/>
</dbReference>
<dbReference type="GO" id="GO:0000160">
    <property type="term" value="P:phosphorelay signal transduction system"/>
    <property type="evidence" value="ECO:0007669"/>
    <property type="project" value="UniProtKB-KW"/>
</dbReference>
<dbReference type="EMBL" id="CAEZXN010000001">
    <property type="protein sequence ID" value="CAB4683266.1"/>
    <property type="molecule type" value="Genomic_DNA"/>
</dbReference>
<keyword evidence="3" id="KW-0808">Transferase</keyword>
<dbReference type="SMART" id="SM00387">
    <property type="entry name" value="HATPase_c"/>
    <property type="match status" value="1"/>
</dbReference>
<evidence type="ECO:0000256" key="8">
    <source>
        <dbReference type="SAM" id="Phobius"/>
    </source>
</evidence>
<evidence type="ECO:0000256" key="4">
    <source>
        <dbReference type="ARBA" id="ARBA00022692"/>
    </source>
</evidence>
<feature type="transmembrane region" description="Helical" evidence="8">
    <location>
        <begin position="402"/>
        <end position="420"/>
    </location>
</feature>
<evidence type="ECO:0000256" key="1">
    <source>
        <dbReference type="ARBA" id="ARBA00004651"/>
    </source>
</evidence>
<gene>
    <name evidence="10" type="ORF">UFOPK2423_00091</name>
</gene>
<feature type="transmembrane region" description="Helical" evidence="8">
    <location>
        <begin position="426"/>
        <end position="444"/>
    </location>
</feature>
<feature type="transmembrane region" description="Helical" evidence="8">
    <location>
        <begin position="24"/>
        <end position="42"/>
    </location>
</feature>
<accession>A0A6J6NAU6</accession>
<keyword evidence="4 8" id="KW-0812">Transmembrane</keyword>
<feature type="transmembrane region" description="Helical" evidence="8">
    <location>
        <begin position="451"/>
        <end position="471"/>
    </location>
</feature>
<dbReference type="InterPro" id="IPR003594">
    <property type="entry name" value="HATPase_dom"/>
</dbReference>
<feature type="transmembrane region" description="Helical" evidence="8">
    <location>
        <begin position="73"/>
        <end position="91"/>
    </location>
</feature>
<feature type="transmembrane region" description="Helical" evidence="8">
    <location>
        <begin position="483"/>
        <end position="498"/>
    </location>
</feature>